<evidence type="ECO:0000313" key="1">
    <source>
        <dbReference type="EMBL" id="SNS06360.1"/>
    </source>
</evidence>
<dbReference type="Proteomes" id="UP000198480">
    <property type="component" value="Unassembled WGS sequence"/>
</dbReference>
<name>A0A239BEJ2_9BACT</name>
<dbReference type="RefSeq" id="WP_089238026.1">
    <property type="nucleotide sequence ID" value="NZ_FZOK01000002.1"/>
</dbReference>
<organism evidence="1 2">
    <name type="scientific">Belliella buryatensis</name>
    <dbReference type="NCBI Taxonomy" id="1500549"/>
    <lineage>
        <taxon>Bacteria</taxon>
        <taxon>Pseudomonadati</taxon>
        <taxon>Bacteroidota</taxon>
        <taxon>Cytophagia</taxon>
        <taxon>Cytophagales</taxon>
        <taxon>Cyclobacteriaceae</taxon>
        <taxon>Belliella</taxon>
    </lineage>
</organism>
<sequence>MKKEYTVPANFDASIYTSHFKRSDVRIGVTEAMHYILDHIISYPIDSEKGRDTLDKRGGVPIFTVLLRKNLGQRNADKALQMLLRDEVLVKKEAPSMFKKKAALYVLGSAFTAGVKTVPSHKKTAPLQKKNVVETVNLGEKDSLEPEDFIPHLTKFLKDGKLEINAEAADFYIQMAHSLILADVKQIETTYTGKKKKEYKTKLLRNVHKTFSQYADATLRVKEKGVTFSRSTSNLRFNTTLTQLNRELRNFVQYDGKPMVQLDLTASQPMLLLYLLKSKPWSEEGKNSSSFLHNIFKHLTTQLKKKSYHMLCTLKGVSGLEEEVKRFEQLFEGDFYVSLQKEILKSNPHSSSGFNTRQATKSAVMYLLFEEFVSEKRSRSAYVAFSSLFPAITKVMDTLKSGSKNFLALLLQQLESVLIIDKITIHIAYKFPEAPLFTIHDAILTTPEFAALVKEEFKESFTTITGLKSQVKESLLDGASLNDTLEESAKKELEKIRKKTRKTKVSEKQDKMFPKLVQAKIPSWKGQTALTTVVWTQAKTLPLQKIIAEHLNTLNIGGTKDKATKALPMVKINNPLEVNESLLKNTPVRSGQIVPIMGFDIPSVEEEEE</sequence>
<reference evidence="2" key="1">
    <citation type="submission" date="2017-06" db="EMBL/GenBank/DDBJ databases">
        <authorList>
            <person name="Varghese N."/>
            <person name="Submissions S."/>
        </authorList>
    </citation>
    <scope>NUCLEOTIDE SEQUENCE [LARGE SCALE GENOMIC DNA]</scope>
    <source>
        <strain evidence="2">5C</strain>
    </source>
</reference>
<accession>A0A239BEJ2</accession>
<gene>
    <name evidence="1" type="ORF">SAMN06295967_102326</name>
</gene>
<evidence type="ECO:0000313" key="2">
    <source>
        <dbReference type="Proteomes" id="UP000198480"/>
    </source>
</evidence>
<protein>
    <submittedName>
        <fullName evidence="1">Uncharacterized protein</fullName>
    </submittedName>
</protein>
<proteinExistence type="predicted"/>
<dbReference type="EMBL" id="FZOK01000002">
    <property type="protein sequence ID" value="SNS06360.1"/>
    <property type="molecule type" value="Genomic_DNA"/>
</dbReference>
<keyword evidence="2" id="KW-1185">Reference proteome</keyword>
<dbReference type="OrthoDB" id="631303at2"/>
<dbReference type="AlphaFoldDB" id="A0A239BEJ2"/>